<dbReference type="EMBL" id="CM045771">
    <property type="protein sequence ID" value="KAI7988289.1"/>
    <property type="molecule type" value="Genomic_DNA"/>
</dbReference>
<evidence type="ECO:0000313" key="2">
    <source>
        <dbReference type="Proteomes" id="UP001060215"/>
    </source>
</evidence>
<sequence length="160" mass="18141">MLTKTECCQQNILVNGRLQSQHLDPALSKRDSTIDSLGSFLSSNRTNKDKIRPIPELQLPHGGMRLLLSLKHNHFLHCWSLAVTSEVLNSMSSKMLELNLMIVKMVFESFGMEKYYELHAENNSGTLRMITYKVVPPITDSPTVGVPSHTEKFLDHFVSK</sequence>
<keyword evidence="2" id="KW-1185">Reference proteome</keyword>
<dbReference type="Proteomes" id="UP001060215">
    <property type="component" value="Chromosome 14"/>
</dbReference>
<comment type="caution">
    <text evidence="1">The sequence shown here is derived from an EMBL/GenBank/DDBJ whole genome shotgun (WGS) entry which is preliminary data.</text>
</comment>
<gene>
    <name evidence="1" type="ORF">LOK49_LG13G02481</name>
</gene>
<name>A0ACC0FIE6_9ERIC</name>
<organism evidence="1 2">
    <name type="scientific">Camellia lanceoleosa</name>
    <dbReference type="NCBI Taxonomy" id="1840588"/>
    <lineage>
        <taxon>Eukaryota</taxon>
        <taxon>Viridiplantae</taxon>
        <taxon>Streptophyta</taxon>
        <taxon>Embryophyta</taxon>
        <taxon>Tracheophyta</taxon>
        <taxon>Spermatophyta</taxon>
        <taxon>Magnoliopsida</taxon>
        <taxon>eudicotyledons</taxon>
        <taxon>Gunneridae</taxon>
        <taxon>Pentapetalae</taxon>
        <taxon>asterids</taxon>
        <taxon>Ericales</taxon>
        <taxon>Theaceae</taxon>
        <taxon>Camellia</taxon>
    </lineage>
</organism>
<evidence type="ECO:0000313" key="1">
    <source>
        <dbReference type="EMBL" id="KAI7988289.1"/>
    </source>
</evidence>
<accession>A0ACC0FIE6</accession>
<protein>
    <submittedName>
        <fullName evidence="1">Uncharacterized protein</fullName>
    </submittedName>
</protein>
<proteinExistence type="predicted"/>
<reference evidence="1 2" key="1">
    <citation type="journal article" date="2022" name="Plant J.">
        <title>Chromosome-level genome of Camellia lanceoleosa provides a valuable resource for understanding genome evolution and self-incompatibility.</title>
        <authorList>
            <person name="Gong W."/>
            <person name="Xiao S."/>
            <person name="Wang L."/>
            <person name="Liao Z."/>
            <person name="Chang Y."/>
            <person name="Mo W."/>
            <person name="Hu G."/>
            <person name="Li W."/>
            <person name="Zhao G."/>
            <person name="Zhu H."/>
            <person name="Hu X."/>
            <person name="Ji K."/>
            <person name="Xiang X."/>
            <person name="Song Q."/>
            <person name="Yuan D."/>
            <person name="Jin S."/>
            <person name="Zhang L."/>
        </authorList>
    </citation>
    <scope>NUCLEOTIDE SEQUENCE [LARGE SCALE GENOMIC DNA]</scope>
    <source>
        <strain evidence="1">SQ_2022a</strain>
    </source>
</reference>